<dbReference type="EMBL" id="BART01041661">
    <property type="protein sequence ID" value="GAH27895.1"/>
    <property type="molecule type" value="Genomic_DNA"/>
</dbReference>
<gene>
    <name evidence="1" type="ORF">S01H4_66872</name>
</gene>
<name>X1F5P3_9ZZZZ</name>
<organism evidence="1">
    <name type="scientific">marine sediment metagenome</name>
    <dbReference type="NCBI Taxonomy" id="412755"/>
    <lineage>
        <taxon>unclassified sequences</taxon>
        <taxon>metagenomes</taxon>
        <taxon>ecological metagenomes</taxon>
    </lineage>
</organism>
<dbReference type="Gene3D" id="3.30.2090.10">
    <property type="entry name" value="Multidrug efflux transporter AcrB TolC docking domain, DN and DC subdomains"/>
    <property type="match status" value="1"/>
</dbReference>
<dbReference type="AlphaFoldDB" id="X1F5P3"/>
<evidence type="ECO:0000313" key="1">
    <source>
        <dbReference type="EMBL" id="GAH27895.1"/>
    </source>
</evidence>
<comment type="caution">
    <text evidence="1">The sequence shown here is derived from an EMBL/GenBank/DDBJ whole genome shotgun (WGS) entry which is preliminary data.</text>
</comment>
<dbReference type="InterPro" id="IPR027463">
    <property type="entry name" value="AcrB_DN_DC_subdom"/>
</dbReference>
<protein>
    <submittedName>
        <fullName evidence="1">Uncharacterized protein</fullName>
    </submittedName>
</protein>
<sequence>EIHVEVIEARLAHLGLSVAEIARRLSQENINLTGGTLKDGEAEFLVRTLNQFVTVEEI</sequence>
<dbReference type="SUPFAM" id="SSF82714">
    <property type="entry name" value="Multidrug efflux transporter AcrB TolC docking domain, DN and DC subdomains"/>
    <property type="match status" value="1"/>
</dbReference>
<proteinExistence type="predicted"/>
<feature type="non-terminal residue" evidence="1">
    <location>
        <position position="1"/>
    </location>
</feature>
<reference evidence="1" key="1">
    <citation type="journal article" date="2014" name="Front. Microbiol.">
        <title>High frequency of phylogenetically diverse reductive dehalogenase-homologous genes in deep subseafloor sedimentary metagenomes.</title>
        <authorList>
            <person name="Kawai M."/>
            <person name="Futagami T."/>
            <person name="Toyoda A."/>
            <person name="Takaki Y."/>
            <person name="Nishi S."/>
            <person name="Hori S."/>
            <person name="Arai W."/>
            <person name="Tsubouchi T."/>
            <person name="Morono Y."/>
            <person name="Uchiyama I."/>
            <person name="Ito T."/>
            <person name="Fujiyama A."/>
            <person name="Inagaki F."/>
            <person name="Takami H."/>
        </authorList>
    </citation>
    <scope>NUCLEOTIDE SEQUENCE</scope>
    <source>
        <strain evidence="1">Expedition CK06-06</strain>
    </source>
</reference>
<accession>X1F5P3</accession>
<feature type="non-terminal residue" evidence="1">
    <location>
        <position position="58"/>
    </location>
</feature>